<keyword evidence="1" id="KW-0732">Signal</keyword>
<accession>A0A7H0G0G1</accession>
<dbReference type="RefSeq" id="WP_187713213.1">
    <property type="nucleotide sequence ID" value="NZ_CP060820.1"/>
</dbReference>
<dbReference type="Gene3D" id="2.60.40.10">
    <property type="entry name" value="Immunoglobulins"/>
    <property type="match status" value="1"/>
</dbReference>
<dbReference type="InterPro" id="IPR013783">
    <property type="entry name" value="Ig-like_fold"/>
</dbReference>
<dbReference type="Pfam" id="PF10633">
    <property type="entry name" value="NPCBM_assoc"/>
    <property type="match status" value="1"/>
</dbReference>
<dbReference type="InterPro" id="IPR008752">
    <property type="entry name" value="Peptidase_M11"/>
</dbReference>
<keyword evidence="5" id="KW-1185">Reference proteome</keyword>
<dbReference type="EMBL" id="CP060820">
    <property type="protein sequence ID" value="QNP41777.1"/>
    <property type="molecule type" value="Genomic_DNA"/>
</dbReference>
<dbReference type="Proteomes" id="UP000516018">
    <property type="component" value="Chromosome"/>
</dbReference>
<gene>
    <name evidence="4" type="ORF">H8B22_06100</name>
</gene>
<evidence type="ECO:0000313" key="4">
    <source>
        <dbReference type="EMBL" id="QNP41777.1"/>
    </source>
</evidence>
<evidence type="ECO:0000256" key="1">
    <source>
        <dbReference type="SAM" id="SignalP"/>
    </source>
</evidence>
<sequence>MQFSPTAARVAFSAALLLLFPMSVPSAHAAPRAATTATTLEGELEVLVEDYADGHSRERHFLKTEQRRFELKSEGKRNGLLSGARVRVRGQLAGETLALSSDSGSVQVVQAALPYTMGEQRTAVILVNFQDNAPQPMTATAVNDLVFGTVNNFYKEASFQQTWLTGDTFGWYTIPVSSATCDTASIYTEAQKAVAASGVDLSTYKRTIFMFPTISACGWAGSGNVGGAKTNAWINGSFTLHTIGHELGHNQGLSHAHSRDCGSTTLGASCTVADYGDVIDIMGSLRAGQFSPFQKELMGWLNDGVSPPIHTANVSGRYSIEPYSSSSVGPKAIKIPRGVDSSGKQLWYYIEYRQPIGADAMLGSVGNLTRGVIVRLATEGDRYSSDLLDTTPASYITTNGDFQDGALAVGQTYSEAAANVSFTLVSADANGATLDVSIGSGGSTPTCTRAAPVVSVSGPATAVAAGTAVNYAVSVTNKDSSACSATSFSLARSVPSGWSGTLAATSLTLSPGASASTTLGVVSAGTAAAGSYGIGVGVSSSTGAIHTTSASGNYTVSAPTGTLSEAVATDKASYARGETVYMSALVKKDGVATAGASVKFTVTLPSGSTTVVSASSGSDGYARATYRTAKGKGAAGNYGLRAEAVLGGTAASASGSFRVL</sequence>
<proteinExistence type="predicted"/>
<reference evidence="4 5" key="1">
    <citation type="submission" date="2020-08" db="EMBL/GenBank/DDBJ databases">
        <title>Lysobacter sp. II4 sp. nov., isolated from soil.</title>
        <authorList>
            <person name="Woo C.Y."/>
            <person name="Kim J."/>
        </authorList>
    </citation>
    <scope>NUCLEOTIDE SEQUENCE [LARGE SCALE GENOMIC DNA]</scope>
    <source>
        <strain evidence="4 5">II4</strain>
    </source>
</reference>
<feature type="chain" id="PRO_5029013594" evidence="1">
    <location>
        <begin position="30"/>
        <end position="660"/>
    </location>
</feature>
<organism evidence="4 5">
    <name type="scientific">Agrilutibacter terrestris</name>
    <dbReference type="NCBI Taxonomy" id="2865112"/>
    <lineage>
        <taxon>Bacteria</taxon>
        <taxon>Pseudomonadati</taxon>
        <taxon>Pseudomonadota</taxon>
        <taxon>Gammaproteobacteria</taxon>
        <taxon>Lysobacterales</taxon>
        <taxon>Lysobacteraceae</taxon>
        <taxon>Agrilutibacter</taxon>
    </lineage>
</organism>
<dbReference type="KEGG" id="lsx:H8B22_06100"/>
<dbReference type="InterPro" id="IPR018905">
    <property type="entry name" value="A-galactase_NEW3"/>
</dbReference>
<dbReference type="SUPFAM" id="SSF55486">
    <property type="entry name" value="Metalloproteases ('zincins'), catalytic domain"/>
    <property type="match status" value="1"/>
</dbReference>
<dbReference type="Pfam" id="PF05548">
    <property type="entry name" value="Peptidase_M11"/>
    <property type="match status" value="1"/>
</dbReference>
<feature type="domain" description="Peptidase M11 gametolysin" evidence="2">
    <location>
        <begin position="147"/>
        <end position="292"/>
    </location>
</feature>
<name>A0A7H0G0G1_9GAMM</name>
<feature type="domain" description="Alpha-galactosidase NEW3" evidence="3">
    <location>
        <begin position="465"/>
        <end position="538"/>
    </location>
</feature>
<dbReference type="AlphaFoldDB" id="A0A7H0G0G1"/>
<evidence type="ECO:0000313" key="5">
    <source>
        <dbReference type="Proteomes" id="UP000516018"/>
    </source>
</evidence>
<protein>
    <submittedName>
        <fullName evidence="4">Peptidase M11</fullName>
    </submittedName>
</protein>
<evidence type="ECO:0000259" key="3">
    <source>
        <dbReference type="Pfam" id="PF10633"/>
    </source>
</evidence>
<feature type="signal peptide" evidence="1">
    <location>
        <begin position="1"/>
        <end position="29"/>
    </location>
</feature>
<evidence type="ECO:0000259" key="2">
    <source>
        <dbReference type="Pfam" id="PF05548"/>
    </source>
</evidence>